<feature type="signal peptide" evidence="1">
    <location>
        <begin position="1"/>
        <end position="21"/>
    </location>
</feature>
<feature type="domain" description="DUF5018" evidence="2">
    <location>
        <begin position="25"/>
        <end position="112"/>
    </location>
</feature>
<keyword evidence="4" id="KW-1185">Reference proteome</keyword>
<dbReference type="Gene3D" id="2.60.40.2340">
    <property type="match status" value="3"/>
</dbReference>
<evidence type="ECO:0000256" key="1">
    <source>
        <dbReference type="SAM" id="SignalP"/>
    </source>
</evidence>
<evidence type="ECO:0000259" key="2">
    <source>
        <dbReference type="Pfam" id="PF16410"/>
    </source>
</evidence>
<name>A0ABU2KGM6_9FLAO</name>
<organism evidence="3 4">
    <name type="scientific">Mesonia ostreae</name>
    <dbReference type="NCBI Taxonomy" id="861110"/>
    <lineage>
        <taxon>Bacteria</taxon>
        <taxon>Pseudomonadati</taxon>
        <taxon>Bacteroidota</taxon>
        <taxon>Flavobacteriia</taxon>
        <taxon>Flavobacteriales</taxon>
        <taxon>Flavobacteriaceae</taxon>
        <taxon>Mesonia</taxon>
    </lineage>
</organism>
<protein>
    <submittedName>
        <fullName evidence="3">DUF5018 domain-containing protein</fullName>
    </submittedName>
</protein>
<sequence length="497" mass="55486">MKIKIKLSVLLLFSLILTNCAKDDEQKLSSENQILSFKIIENENEYSGVINQSNKTINIMVSDLDLSNPITPKIEISENASISPSDRISQNFSDSVEYTVTAENGNEVIYSVRVGSSDNEITSFSITPIDTTYSGVINHVDKTILIEAQGLELNNTLIPNIEYSPNASISPSSSQEQDFSENIEYTVTAHNGEQATYNVITNNTPLSNEKKILSFQLIIDDEIFEGVINHATRTIEVETNKNPNNISPIITISNGALISPDITEPQNFEDIVEYTITAENQTSNVYRIKTKVFSFFTMNVANSTNDIATKYYSNAIPIVKASFVDLTIPDSKLILENDQNSYELTFSDYYSSTYNDILLTSFKIEFPQNIVTASNYKLKYKVGDIVKCVSNFEIDVLAENVPEITSINQTSFSFMDTLILVGNDLVPGLRVLAHNGTIYQYNQSYVSVNPDATQLTFPIHINSYMFPSVVGQSSPHPTPIIIYYNQRYGEGVVVDFN</sequence>
<accession>A0ABU2KGM6</accession>
<reference evidence="4" key="1">
    <citation type="submission" date="2023-07" db="EMBL/GenBank/DDBJ databases">
        <title>Isolating and identifying novel microbial strains from the Mariana Trench.</title>
        <authorList>
            <person name="Fu H."/>
        </authorList>
    </citation>
    <scope>NUCLEOTIDE SEQUENCE [LARGE SCALE GENOMIC DNA]</scope>
    <source>
        <strain evidence="4">T-y2</strain>
    </source>
</reference>
<proteinExistence type="predicted"/>
<gene>
    <name evidence="3" type="ORF">RLT85_04405</name>
</gene>
<dbReference type="RefSeq" id="WP_311400820.1">
    <property type="nucleotide sequence ID" value="NZ_JAVRBG010000003.1"/>
</dbReference>
<dbReference type="Proteomes" id="UP001182991">
    <property type="component" value="Unassembled WGS sequence"/>
</dbReference>
<dbReference type="InterPro" id="IPR032186">
    <property type="entry name" value="DUF5018"/>
</dbReference>
<evidence type="ECO:0000313" key="4">
    <source>
        <dbReference type="Proteomes" id="UP001182991"/>
    </source>
</evidence>
<comment type="caution">
    <text evidence="3">The sequence shown here is derived from an EMBL/GenBank/DDBJ whole genome shotgun (WGS) entry which is preliminary data.</text>
</comment>
<evidence type="ECO:0000313" key="3">
    <source>
        <dbReference type="EMBL" id="MDT0293866.1"/>
    </source>
</evidence>
<feature type="chain" id="PRO_5046432454" evidence="1">
    <location>
        <begin position="22"/>
        <end position="497"/>
    </location>
</feature>
<dbReference type="EMBL" id="JAVRBG010000003">
    <property type="protein sequence ID" value="MDT0293866.1"/>
    <property type="molecule type" value="Genomic_DNA"/>
</dbReference>
<dbReference type="Pfam" id="PF16410">
    <property type="entry name" value="DUF5018"/>
    <property type="match status" value="1"/>
</dbReference>
<keyword evidence="1" id="KW-0732">Signal</keyword>